<feature type="domain" description="Aminoglycoside phosphotransferase" evidence="1">
    <location>
        <begin position="81"/>
        <end position="282"/>
    </location>
</feature>
<dbReference type="Proteomes" id="UP000078559">
    <property type="component" value="Chromosome 8"/>
</dbReference>
<dbReference type="EMBL" id="CM003105">
    <property type="protein sequence ID" value="KUI72311.1"/>
    <property type="molecule type" value="Genomic_DNA"/>
</dbReference>
<dbReference type="Pfam" id="PF01636">
    <property type="entry name" value="APH"/>
    <property type="match status" value="1"/>
</dbReference>
<accession>A0A194W737</accession>
<dbReference type="PANTHER" id="PTHR21310">
    <property type="entry name" value="AMINOGLYCOSIDE PHOSPHOTRANSFERASE-RELATED-RELATED"/>
    <property type="match status" value="1"/>
</dbReference>
<dbReference type="OrthoDB" id="5404599at2759"/>
<dbReference type="InterPro" id="IPR002575">
    <property type="entry name" value="Aminoglycoside_PTrfase"/>
</dbReference>
<protein>
    <recommendedName>
        <fullName evidence="1">Aminoglycoside phosphotransferase domain-containing protein</fullName>
    </recommendedName>
</protein>
<dbReference type="SUPFAM" id="SSF56112">
    <property type="entry name" value="Protein kinase-like (PK-like)"/>
    <property type="match status" value="1"/>
</dbReference>
<gene>
    <name evidence="2" type="ORF">VM1G_07946</name>
</gene>
<dbReference type="AlphaFoldDB" id="A0A194W737"/>
<name>A0A194W737_CYTMA</name>
<sequence>MTKDAEIEVSMDAIPREESVVLQSSSFFQNKPKGTSLPSPKEVRSAHQDFMHGHEELHPQAPHIVRYPSLGLCVKYSQRVRLNEAQAMYLVNHHLGKSFVAPEIYGWHKDGADIFLYMELIEGEPLDEVWHSLPAADRQEVCKELCAAMSKLGTLRQAKGHTFLGNLTRGSIPDRLFANIQPSAGPFETVTAFHDWLTGLKGGGWDEFRGPGMLSDDYNIRLAHGDLHRSNIIIQRDSNHKWKLSGIVDWEMCSWMPEYWDYCRARWPLSPSENATFGEVYLPYIFSERSADYSNLYLYWNFFIERLGKDG</sequence>
<dbReference type="InterPro" id="IPR051678">
    <property type="entry name" value="AGP_Transferase"/>
</dbReference>
<proteinExistence type="predicted"/>
<dbReference type="InterPro" id="IPR011009">
    <property type="entry name" value="Kinase-like_dom_sf"/>
</dbReference>
<evidence type="ECO:0000259" key="1">
    <source>
        <dbReference type="Pfam" id="PF01636"/>
    </source>
</evidence>
<keyword evidence="3" id="KW-1185">Reference proteome</keyword>
<dbReference type="PANTHER" id="PTHR21310:SF54">
    <property type="entry name" value="AMINOGLYCOSIDE PHOSPHOTRANSFERASE DOMAIN-CONTAINING PROTEIN"/>
    <property type="match status" value="1"/>
</dbReference>
<reference evidence="2" key="1">
    <citation type="submission" date="2014-12" db="EMBL/GenBank/DDBJ databases">
        <title>Genome Sequence of Valsa Canker Pathogens Uncovers a Specific Adaption of Colonization on Woody Bark.</title>
        <authorList>
            <person name="Yin Z."/>
            <person name="Liu H."/>
            <person name="Gao X."/>
            <person name="Li Z."/>
            <person name="Song N."/>
            <person name="Ke X."/>
            <person name="Dai Q."/>
            <person name="Wu Y."/>
            <person name="Sun Y."/>
            <person name="Xu J.-R."/>
            <person name="Kang Z.K."/>
            <person name="Wang L."/>
            <person name="Huang L."/>
        </authorList>
    </citation>
    <scope>NUCLEOTIDE SEQUENCE [LARGE SCALE GENOMIC DNA]</scope>
    <source>
        <strain evidence="2">03-8</strain>
    </source>
</reference>
<evidence type="ECO:0000313" key="2">
    <source>
        <dbReference type="EMBL" id="KUI72311.1"/>
    </source>
</evidence>
<organism evidence="2 3">
    <name type="scientific">Cytospora mali</name>
    <name type="common">Apple Valsa canker fungus</name>
    <name type="synonym">Valsa mali</name>
    <dbReference type="NCBI Taxonomy" id="578113"/>
    <lineage>
        <taxon>Eukaryota</taxon>
        <taxon>Fungi</taxon>
        <taxon>Dikarya</taxon>
        <taxon>Ascomycota</taxon>
        <taxon>Pezizomycotina</taxon>
        <taxon>Sordariomycetes</taxon>
        <taxon>Sordariomycetidae</taxon>
        <taxon>Diaporthales</taxon>
        <taxon>Cytosporaceae</taxon>
        <taxon>Cytospora</taxon>
    </lineage>
</organism>
<dbReference type="Gene3D" id="3.90.1200.10">
    <property type="match status" value="1"/>
</dbReference>
<evidence type="ECO:0000313" key="3">
    <source>
        <dbReference type="Proteomes" id="UP000078559"/>
    </source>
</evidence>